<reference evidence="2" key="1">
    <citation type="submission" date="2022-08" db="EMBL/GenBank/DDBJ databases">
        <authorList>
            <person name="Marques A."/>
        </authorList>
    </citation>
    <scope>NUCLEOTIDE SEQUENCE</scope>
    <source>
        <strain evidence="2">RhyPub2mFocal</strain>
        <tissue evidence="2">Leaves</tissue>
    </source>
</reference>
<keyword evidence="3" id="KW-1185">Reference proteome</keyword>
<organism evidence="2 3">
    <name type="scientific">Rhynchospora pubera</name>
    <dbReference type="NCBI Taxonomy" id="906938"/>
    <lineage>
        <taxon>Eukaryota</taxon>
        <taxon>Viridiplantae</taxon>
        <taxon>Streptophyta</taxon>
        <taxon>Embryophyta</taxon>
        <taxon>Tracheophyta</taxon>
        <taxon>Spermatophyta</taxon>
        <taxon>Magnoliopsida</taxon>
        <taxon>Liliopsida</taxon>
        <taxon>Poales</taxon>
        <taxon>Cyperaceae</taxon>
        <taxon>Cyperoideae</taxon>
        <taxon>Rhynchosporeae</taxon>
        <taxon>Rhynchospora</taxon>
    </lineage>
</organism>
<dbReference type="InterPro" id="IPR032675">
    <property type="entry name" value="LRR_dom_sf"/>
</dbReference>
<dbReference type="SUPFAM" id="SSF52058">
    <property type="entry name" value="L domain-like"/>
    <property type="match status" value="1"/>
</dbReference>
<sequence>MERGSTSKRRPNFDYISSMPDPILQRILSLLETREAVQTFILSKRWINVWTSLSSLSFDFPFIRSEPFSKRHGDKTDDVVFERFVSMVLHRREPCDLHRFHLNTRYAWSIDDGCIMEWIHYALRHNVRKLHFSTSTFKSLPILNCSSLEKLQLGFRYGSSGDEVINLPNLKELNLTEFILDASFSKRLFLGCPALEYLSLEDCPFENCHLSLNKLKRLRINFISSIDDFRFVASKNFGVRISAPNLTFICFDGEPEVFQNTMFENTFSLLHLHINFCNFHYTERNPWKSFFTISSVKHLKISDSSSKDILEEQAPKLSVFTNL</sequence>
<dbReference type="EMBL" id="JAMFTS010000001">
    <property type="protein sequence ID" value="KAJ4818710.1"/>
    <property type="molecule type" value="Genomic_DNA"/>
</dbReference>
<dbReference type="InterPro" id="IPR036047">
    <property type="entry name" value="F-box-like_dom_sf"/>
</dbReference>
<gene>
    <name evidence="2" type="ORF">LUZ62_031276</name>
</gene>
<protein>
    <submittedName>
        <fullName evidence="2">F-box/RNI-like superfamily protein</fullName>
    </submittedName>
</protein>
<accession>A0AAV8HQ48</accession>
<dbReference type="InterPro" id="IPR053781">
    <property type="entry name" value="F-box_AtFBL13-like"/>
</dbReference>
<dbReference type="Gene3D" id="3.80.10.10">
    <property type="entry name" value="Ribonuclease Inhibitor"/>
    <property type="match status" value="1"/>
</dbReference>
<dbReference type="CDD" id="cd22160">
    <property type="entry name" value="F-box_AtFBL13-like"/>
    <property type="match status" value="1"/>
</dbReference>
<evidence type="ECO:0000313" key="3">
    <source>
        <dbReference type="Proteomes" id="UP001140206"/>
    </source>
</evidence>
<dbReference type="SUPFAM" id="SSF81383">
    <property type="entry name" value="F-box domain"/>
    <property type="match status" value="1"/>
</dbReference>
<evidence type="ECO:0000313" key="2">
    <source>
        <dbReference type="EMBL" id="KAJ4818710.1"/>
    </source>
</evidence>
<name>A0AAV8HQ48_9POAL</name>
<dbReference type="AlphaFoldDB" id="A0AAV8HQ48"/>
<dbReference type="PANTHER" id="PTHR31900:SF27">
    <property type="entry name" value="FBD DOMAIN-CONTAINING PROTEIN"/>
    <property type="match status" value="1"/>
</dbReference>
<dbReference type="Pfam" id="PF24758">
    <property type="entry name" value="LRR_At5g56370"/>
    <property type="match status" value="1"/>
</dbReference>
<dbReference type="Proteomes" id="UP001140206">
    <property type="component" value="Chromosome 1"/>
</dbReference>
<feature type="domain" description="F-box/LRR-repeat protein 15/At3g58940/PEG3-like LRR" evidence="1">
    <location>
        <begin position="117"/>
        <end position="220"/>
    </location>
</feature>
<evidence type="ECO:0000259" key="1">
    <source>
        <dbReference type="Pfam" id="PF24758"/>
    </source>
</evidence>
<dbReference type="InterPro" id="IPR050232">
    <property type="entry name" value="FBL13/AtMIF1-like"/>
</dbReference>
<dbReference type="InterPro" id="IPR055411">
    <property type="entry name" value="LRR_FXL15/At3g58940/PEG3-like"/>
</dbReference>
<dbReference type="PANTHER" id="PTHR31900">
    <property type="entry name" value="F-BOX/RNI SUPERFAMILY PROTEIN-RELATED"/>
    <property type="match status" value="1"/>
</dbReference>
<proteinExistence type="predicted"/>
<comment type="caution">
    <text evidence="2">The sequence shown here is derived from an EMBL/GenBank/DDBJ whole genome shotgun (WGS) entry which is preliminary data.</text>
</comment>